<dbReference type="NCBIfam" id="TIGR01013">
    <property type="entry name" value="2a58"/>
    <property type="match status" value="1"/>
</dbReference>
<feature type="transmembrane region" description="Helical" evidence="6">
    <location>
        <begin position="50"/>
        <end position="75"/>
    </location>
</feature>
<feature type="transmembrane region" description="Helical" evidence="6">
    <location>
        <begin position="87"/>
        <end position="120"/>
    </location>
</feature>
<proteinExistence type="predicted"/>
<name>A0A7W8DT96_9HYPH</name>
<feature type="transmembrane region" description="Helical" evidence="6">
    <location>
        <begin position="132"/>
        <end position="150"/>
    </location>
</feature>
<keyword evidence="9" id="KW-1185">Reference proteome</keyword>
<dbReference type="NCBIfam" id="NF037997">
    <property type="entry name" value="Na_Pi_symport"/>
    <property type="match status" value="1"/>
</dbReference>
<comment type="subcellular location">
    <subcellularLocation>
        <location evidence="1">Cell membrane</location>
        <topology evidence="1">Multi-pass membrane protein</topology>
    </subcellularLocation>
</comment>
<dbReference type="SUPFAM" id="SSF109755">
    <property type="entry name" value="PhoU-like"/>
    <property type="match status" value="1"/>
</dbReference>
<dbReference type="AlphaFoldDB" id="A0A7W8DT96"/>
<dbReference type="InterPro" id="IPR003841">
    <property type="entry name" value="Na/Pi_transpt"/>
</dbReference>
<evidence type="ECO:0000256" key="6">
    <source>
        <dbReference type="SAM" id="Phobius"/>
    </source>
</evidence>
<comment type="caution">
    <text evidence="8">The sequence shown here is derived from an EMBL/GenBank/DDBJ whole genome shotgun (WGS) entry which is preliminary data.</text>
</comment>
<evidence type="ECO:0000259" key="7">
    <source>
        <dbReference type="Pfam" id="PF01895"/>
    </source>
</evidence>
<dbReference type="Proteomes" id="UP000535406">
    <property type="component" value="Unassembled WGS sequence"/>
</dbReference>
<keyword evidence="3 6" id="KW-0812">Transmembrane</keyword>
<dbReference type="Pfam" id="PF01895">
    <property type="entry name" value="PhoU"/>
    <property type="match status" value="2"/>
</dbReference>
<feature type="transmembrane region" description="Helical" evidence="6">
    <location>
        <begin position="162"/>
        <end position="186"/>
    </location>
</feature>
<evidence type="ECO:0000256" key="4">
    <source>
        <dbReference type="ARBA" id="ARBA00022989"/>
    </source>
</evidence>
<feature type="transmembrane region" description="Helical" evidence="6">
    <location>
        <begin position="192"/>
        <end position="225"/>
    </location>
</feature>
<dbReference type="GO" id="GO:0044341">
    <property type="term" value="P:sodium-dependent phosphate transport"/>
    <property type="evidence" value="ECO:0007669"/>
    <property type="project" value="InterPro"/>
</dbReference>
<sequence>MESTIVMINLFGAVALLLFGLAQVKDGMTRAFGVKLRSGLALGTRGPVRSFLAGFVATVALQSSTATALMVASFVERNLMRARMAQIVLLGANVGTAVTAWLVATGIESISPLIILVGVVFYKSSGSTARQGLGSALVGIGLMLLSLHLLSLATEPMRQSPALAAFLTLLGDAWPAALAFSTVLAIVSSSSLAVVVLILSLSAMGILSPALTVILVLGANLGGAVPPVIATMKAAASARRVTLGNLLVRGAGCLVVLPFAAQVADLLALLPIPAAKLPVDVHLAFNLVVALVLWPLSGPLSSLMERIVPEDKKEEGGPKYLDDAALATPVVALSGATREVLRVGDLIESMLIRTMRAFNDNNLAPLNDIGELERQVDVLQQEVKIYLSRLGRQGLTGEPAARSIVIIDYAINLEHVGDIIEKGLQEQVRKKIVNGLKFSEDGYKELANLFNLTIENLRIAQTIFVTRDTGLARQLVEVKVDVRRMEKESSERHLERLRDGRIDSLQTSSLHLDMLRDLKRVNAHLVSVAYPILDESGLLTESRLRNSAS</sequence>
<dbReference type="InterPro" id="IPR038078">
    <property type="entry name" value="PhoU-like_sf"/>
</dbReference>
<evidence type="ECO:0000256" key="3">
    <source>
        <dbReference type="ARBA" id="ARBA00022692"/>
    </source>
</evidence>
<dbReference type="PANTHER" id="PTHR10010">
    <property type="entry name" value="SOLUTE CARRIER FAMILY 34 SODIUM PHOSPHATE , MEMBER 2-RELATED"/>
    <property type="match status" value="1"/>
</dbReference>
<feature type="transmembrane region" description="Helical" evidence="6">
    <location>
        <begin position="246"/>
        <end position="272"/>
    </location>
</feature>
<dbReference type="GO" id="GO:0005436">
    <property type="term" value="F:sodium:phosphate symporter activity"/>
    <property type="evidence" value="ECO:0007669"/>
    <property type="project" value="InterPro"/>
</dbReference>
<dbReference type="RefSeq" id="WP_184141694.1">
    <property type="nucleotide sequence ID" value="NZ_JACHIK010000003.1"/>
</dbReference>
<feature type="domain" description="PhoU" evidence="7">
    <location>
        <begin position="448"/>
        <end position="529"/>
    </location>
</feature>
<evidence type="ECO:0000313" key="8">
    <source>
        <dbReference type="EMBL" id="MBB5041734.1"/>
    </source>
</evidence>
<feature type="domain" description="PhoU" evidence="7">
    <location>
        <begin position="341"/>
        <end position="422"/>
    </location>
</feature>
<evidence type="ECO:0000256" key="2">
    <source>
        <dbReference type="ARBA" id="ARBA00022475"/>
    </source>
</evidence>
<keyword evidence="4 6" id="KW-1133">Transmembrane helix</keyword>
<accession>A0A7W8DT96</accession>
<keyword evidence="2" id="KW-1003">Cell membrane</keyword>
<dbReference type="Pfam" id="PF02690">
    <property type="entry name" value="Na_Pi_cotrans"/>
    <property type="match status" value="1"/>
</dbReference>
<dbReference type="Gene3D" id="1.20.58.220">
    <property type="entry name" value="Phosphate transport system protein phou homolog 2, domain 2"/>
    <property type="match status" value="1"/>
</dbReference>
<dbReference type="GO" id="GO:0005886">
    <property type="term" value="C:plasma membrane"/>
    <property type="evidence" value="ECO:0007669"/>
    <property type="project" value="UniProtKB-SubCell"/>
</dbReference>
<evidence type="ECO:0000313" key="9">
    <source>
        <dbReference type="Proteomes" id="UP000535406"/>
    </source>
</evidence>
<dbReference type="EMBL" id="JACHIK010000003">
    <property type="protein sequence ID" value="MBB5041734.1"/>
    <property type="molecule type" value="Genomic_DNA"/>
</dbReference>
<dbReference type="InterPro" id="IPR026022">
    <property type="entry name" value="PhoU_dom"/>
</dbReference>
<keyword evidence="5 6" id="KW-0472">Membrane</keyword>
<protein>
    <submittedName>
        <fullName evidence="8">Phosphate:Na+ symporter</fullName>
    </submittedName>
</protein>
<reference evidence="8 9" key="1">
    <citation type="submission" date="2020-08" db="EMBL/GenBank/DDBJ databases">
        <title>Genomic Encyclopedia of Type Strains, Phase IV (KMG-IV): sequencing the most valuable type-strain genomes for metagenomic binning, comparative biology and taxonomic classification.</title>
        <authorList>
            <person name="Goeker M."/>
        </authorList>
    </citation>
    <scope>NUCLEOTIDE SEQUENCE [LARGE SCALE GENOMIC DNA]</scope>
    <source>
        <strain evidence="8 9">DSM 21319</strain>
    </source>
</reference>
<evidence type="ECO:0000256" key="5">
    <source>
        <dbReference type="ARBA" id="ARBA00023136"/>
    </source>
</evidence>
<organism evidence="8 9">
    <name type="scientific">Shinella fusca</name>
    <dbReference type="NCBI Taxonomy" id="544480"/>
    <lineage>
        <taxon>Bacteria</taxon>
        <taxon>Pseudomonadati</taxon>
        <taxon>Pseudomonadota</taxon>
        <taxon>Alphaproteobacteria</taxon>
        <taxon>Hyphomicrobiales</taxon>
        <taxon>Rhizobiaceae</taxon>
        <taxon>Shinella</taxon>
    </lineage>
</organism>
<dbReference type="PANTHER" id="PTHR10010:SF46">
    <property type="entry name" value="SODIUM-DEPENDENT PHOSPHATE TRANSPORT PROTEIN 2B"/>
    <property type="match status" value="1"/>
</dbReference>
<gene>
    <name evidence="8" type="ORF">HNQ66_001117</name>
</gene>
<evidence type="ECO:0000256" key="1">
    <source>
        <dbReference type="ARBA" id="ARBA00004651"/>
    </source>
</evidence>